<dbReference type="EMBL" id="UINC01194909">
    <property type="protein sequence ID" value="SVE11226.1"/>
    <property type="molecule type" value="Genomic_DNA"/>
</dbReference>
<name>A0A383ATG2_9ZZZZ</name>
<gene>
    <name evidence="7" type="ORF">METZ01_LOCUS464080</name>
</gene>
<proteinExistence type="predicted"/>
<evidence type="ECO:0000256" key="3">
    <source>
        <dbReference type="ARBA" id="ARBA00022989"/>
    </source>
</evidence>
<feature type="domain" description="TM2" evidence="6">
    <location>
        <begin position="7"/>
        <end position="47"/>
    </location>
</feature>
<organism evidence="7">
    <name type="scientific">marine metagenome</name>
    <dbReference type="NCBI Taxonomy" id="408172"/>
    <lineage>
        <taxon>unclassified sequences</taxon>
        <taxon>metagenomes</taxon>
        <taxon>ecological metagenomes</taxon>
    </lineage>
</organism>
<reference evidence="7" key="1">
    <citation type="submission" date="2018-05" db="EMBL/GenBank/DDBJ databases">
        <authorList>
            <person name="Lanie J.A."/>
            <person name="Ng W.-L."/>
            <person name="Kazmierczak K.M."/>
            <person name="Andrzejewski T.M."/>
            <person name="Davidsen T.M."/>
            <person name="Wayne K.J."/>
            <person name="Tettelin H."/>
            <person name="Glass J.I."/>
            <person name="Rusch D."/>
            <person name="Podicherti R."/>
            <person name="Tsui H.-C.T."/>
            <person name="Winkler M.E."/>
        </authorList>
    </citation>
    <scope>NUCLEOTIDE SEQUENCE</scope>
</reference>
<keyword evidence="4 5" id="KW-0472">Membrane</keyword>
<accession>A0A383ATG2</accession>
<dbReference type="AlphaFoldDB" id="A0A383ATG2"/>
<feature type="transmembrane region" description="Helical" evidence="5">
    <location>
        <begin position="37"/>
        <end position="58"/>
    </location>
</feature>
<keyword evidence="2 5" id="KW-0812">Transmembrane</keyword>
<evidence type="ECO:0000256" key="1">
    <source>
        <dbReference type="ARBA" id="ARBA00004141"/>
    </source>
</evidence>
<feature type="transmembrane region" description="Helical" evidence="5">
    <location>
        <begin position="64"/>
        <end position="84"/>
    </location>
</feature>
<dbReference type="Pfam" id="PF05154">
    <property type="entry name" value="TM2"/>
    <property type="match status" value="1"/>
</dbReference>
<protein>
    <recommendedName>
        <fullName evidence="6">TM2 domain-containing protein</fullName>
    </recommendedName>
</protein>
<comment type="subcellular location">
    <subcellularLocation>
        <location evidence="1">Membrane</location>
        <topology evidence="1">Multi-pass membrane protein</topology>
    </subcellularLocation>
</comment>
<sequence length="99" mass="10709">MAQECSDKSYATAVFLAAVFSLLGVHHFYVGRVGHGLIDIGITIAAVYLIISGATSGIEMRVGLGILLIVLDYVHTVYFTYRLITGTYRDGKGRIIQVG</sequence>
<feature type="transmembrane region" description="Helical" evidence="5">
    <location>
        <begin position="12"/>
        <end position="30"/>
    </location>
</feature>
<dbReference type="InterPro" id="IPR007829">
    <property type="entry name" value="TM2"/>
</dbReference>
<evidence type="ECO:0000256" key="4">
    <source>
        <dbReference type="ARBA" id="ARBA00023136"/>
    </source>
</evidence>
<evidence type="ECO:0000256" key="2">
    <source>
        <dbReference type="ARBA" id="ARBA00022692"/>
    </source>
</evidence>
<evidence type="ECO:0000256" key="5">
    <source>
        <dbReference type="SAM" id="Phobius"/>
    </source>
</evidence>
<keyword evidence="3 5" id="KW-1133">Transmembrane helix</keyword>
<evidence type="ECO:0000259" key="6">
    <source>
        <dbReference type="Pfam" id="PF05154"/>
    </source>
</evidence>
<evidence type="ECO:0000313" key="7">
    <source>
        <dbReference type="EMBL" id="SVE11226.1"/>
    </source>
</evidence>
<dbReference type="GO" id="GO:0016020">
    <property type="term" value="C:membrane"/>
    <property type="evidence" value="ECO:0007669"/>
    <property type="project" value="UniProtKB-SubCell"/>
</dbReference>